<organism evidence="8 9">
    <name type="scientific">Galdieria partita</name>
    <dbReference type="NCBI Taxonomy" id="83374"/>
    <lineage>
        <taxon>Eukaryota</taxon>
        <taxon>Rhodophyta</taxon>
        <taxon>Bangiophyceae</taxon>
        <taxon>Galdieriales</taxon>
        <taxon>Galdieriaceae</taxon>
        <taxon>Galdieria</taxon>
    </lineage>
</organism>
<evidence type="ECO:0000256" key="4">
    <source>
        <dbReference type="ARBA" id="ARBA00022824"/>
    </source>
</evidence>
<feature type="transmembrane region" description="Helical" evidence="7">
    <location>
        <begin position="12"/>
        <end position="38"/>
    </location>
</feature>
<accession>A0A9C7PTC5</accession>
<proteinExistence type="inferred from homology"/>
<dbReference type="InterPro" id="IPR006716">
    <property type="entry name" value="ERG2_sigma1_rcpt-like"/>
</dbReference>
<evidence type="ECO:0000313" key="9">
    <source>
        <dbReference type="Proteomes" id="UP001061958"/>
    </source>
</evidence>
<keyword evidence="6 7" id="KW-0472">Membrane</keyword>
<keyword evidence="4" id="KW-0256">Endoplasmic reticulum</keyword>
<comment type="caution">
    <text evidence="8">The sequence shown here is derived from an EMBL/GenBank/DDBJ whole genome shotgun (WGS) entry which is preliminary data.</text>
</comment>
<dbReference type="Proteomes" id="UP001061958">
    <property type="component" value="Unassembled WGS sequence"/>
</dbReference>
<reference evidence="8" key="2">
    <citation type="submission" date="2022-01" db="EMBL/GenBank/DDBJ databases">
        <authorList>
            <person name="Hirooka S."/>
            <person name="Miyagishima S.Y."/>
        </authorList>
    </citation>
    <scope>NUCLEOTIDE SEQUENCE</scope>
    <source>
        <strain evidence="8">NBRC 102759</strain>
    </source>
</reference>
<comment type="similarity">
    <text evidence="2 7">Belongs to the ERG2 family.</text>
</comment>
<keyword evidence="3 7" id="KW-0812">Transmembrane</keyword>
<dbReference type="EMBL" id="BQMJ01000013">
    <property type="protein sequence ID" value="GJQ10056.1"/>
    <property type="molecule type" value="Genomic_DNA"/>
</dbReference>
<evidence type="ECO:0000313" key="8">
    <source>
        <dbReference type="EMBL" id="GJQ10056.1"/>
    </source>
</evidence>
<dbReference type="OrthoDB" id="347124at2759"/>
<evidence type="ECO:0000256" key="2">
    <source>
        <dbReference type="ARBA" id="ARBA00007141"/>
    </source>
</evidence>
<evidence type="ECO:0000256" key="3">
    <source>
        <dbReference type="ARBA" id="ARBA00022692"/>
    </source>
</evidence>
<dbReference type="AlphaFoldDB" id="A0A9C7PTC5"/>
<evidence type="ECO:0000256" key="6">
    <source>
        <dbReference type="ARBA" id="ARBA00023136"/>
    </source>
</evidence>
<dbReference type="Pfam" id="PF04622">
    <property type="entry name" value="ERG2_Sigma1R"/>
    <property type="match status" value="1"/>
</dbReference>
<gene>
    <name evidence="8" type="ORF">GpartN1_g1847.t1</name>
</gene>
<comment type="subcellular location">
    <subcellularLocation>
        <location evidence="1">Endoplasmic reticulum membrane</location>
    </subcellularLocation>
</comment>
<name>A0A9C7PTC5_9RHOD</name>
<evidence type="ECO:0000256" key="7">
    <source>
        <dbReference type="RuleBase" id="RU368083"/>
    </source>
</evidence>
<sequence>MKVASSLPHRVSWIGIAFFVTLLCSFIWVTSIILATFTPPKFDKDVIRKIAERAVDLPREEAFRNVSKELQAAFPQLIYDSKWIFINAGGWMGSFYLLHASLTEYVLLFGTAIETSGHSGRYWIDIYDTLLRGTFYQWSEGTTHYVTYSAGDTIYHPRLSATAVHWKEDTWMLEYARGPIISSLLFALSDSMFSTQDWLTIYKSVQIYGRMVIQSLIRFQI</sequence>
<dbReference type="PANTHER" id="PTHR10868:SF1">
    <property type="entry name" value="SIGMA NON-OPIOID INTRACELLULAR RECEPTOR 1"/>
    <property type="match status" value="1"/>
</dbReference>
<evidence type="ECO:0008006" key="10">
    <source>
        <dbReference type="Google" id="ProtNLM"/>
    </source>
</evidence>
<keyword evidence="9" id="KW-1185">Reference proteome</keyword>
<dbReference type="PANTHER" id="PTHR10868">
    <property type="entry name" value="SIGMA 1-TYPE OPIOID RECEPTOR-RELATED"/>
    <property type="match status" value="1"/>
</dbReference>
<dbReference type="GO" id="GO:0005789">
    <property type="term" value="C:endoplasmic reticulum membrane"/>
    <property type="evidence" value="ECO:0007669"/>
    <property type="project" value="UniProtKB-SubCell"/>
</dbReference>
<protein>
    <recommendedName>
        <fullName evidence="10">C-8 sterol isomerase</fullName>
    </recommendedName>
</protein>
<reference evidence="8" key="1">
    <citation type="journal article" date="2022" name="Proc. Natl. Acad. Sci. U.S.A.">
        <title>Life cycle and functional genomics of the unicellular red alga Galdieria for elucidating algal and plant evolution and industrial use.</title>
        <authorList>
            <person name="Hirooka S."/>
            <person name="Itabashi T."/>
            <person name="Ichinose T.M."/>
            <person name="Onuma R."/>
            <person name="Fujiwara T."/>
            <person name="Yamashita S."/>
            <person name="Jong L.W."/>
            <person name="Tomita R."/>
            <person name="Iwane A.H."/>
            <person name="Miyagishima S.Y."/>
        </authorList>
    </citation>
    <scope>NUCLEOTIDE SEQUENCE</scope>
    <source>
        <strain evidence="8">NBRC 102759</strain>
    </source>
</reference>
<evidence type="ECO:0000256" key="5">
    <source>
        <dbReference type="ARBA" id="ARBA00022989"/>
    </source>
</evidence>
<evidence type="ECO:0000256" key="1">
    <source>
        <dbReference type="ARBA" id="ARBA00004586"/>
    </source>
</evidence>
<keyword evidence="5 7" id="KW-1133">Transmembrane helix</keyword>